<dbReference type="GO" id="GO:0071111">
    <property type="term" value="F:cyclic-guanylate-specific phosphodiesterase activity"/>
    <property type="evidence" value="ECO:0007669"/>
    <property type="project" value="InterPro"/>
</dbReference>
<dbReference type="RefSeq" id="WP_015891358.1">
    <property type="nucleotide sequence ID" value="NC_012491.1"/>
</dbReference>
<dbReference type="PROSITE" id="PS50042">
    <property type="entry name" value="CNMP_BINDING_3"/>
    <property type="match status" value="1"/>
</dbReference>
<organism evidence="3 4">
    <name type="scientific">Brevibacillus brevis (strain 47 / JCM 6285 / NBRC 100599)</name>
    <dbReference type="NCBI Taxonomy" id="358681"/>
    <lineage>
        <taxon>Bacteria</taxon>
        <taxon>Bacillati</taxon>
        <taxon>Bacillota</taxon>
        <taxon>Bacilli</taxon>
        <taxon>Bacillales</taxon>
        <taxon>Paenibacillaceae</taxon>
        <taxon>Brevibacillus</taxon>
    </lineage>
</organism>
<evidence type="ECO:0000313" key="3">
    <source>
        <dbReference type="EMBL" id="BAH44040.1"/>
    </source>
</evidence>
<dbReference type="Gene3D" id="3.20.20.450">
    <property type="entry name" value="EAL domain"/>
    <property type="match status" value="1"/>
</dbReference>
<dbReference type="EMBL" id="AP008955">
    <property type="protein sequence ID" value="BAH44040.1"/>
    <property type="molecule type" value="Genomic_DNA"/>
</dbReference>
<dbReference type="SUPFAM" id="SSF141868">
    <property type="entry name" value="EAL domain-like"/>
    <property type="match status" value="1"/>
</dbReference>
<dbReference type="InterPro" id="IPR035919">
    <property type="entry name" value="EAL_sf"/>
</dbReference>
<accession>C0ZE31</accession>
<evidence type="ECO:0000313" key="4">
    <source>
        <dbReference type="Proteomes" id="UP000001877"/>
    </source>
</evidence>
<dbReference type="InterPro" id="IPR050706">
    <property type="entry name" value="Cyclic-di-GMP_PDE-like"/>
</dbReference>
<dbReference type="Pfam" id="PF00563">
    <property type="entry name" value="EAL"/>
    <property type="match status" value="1"/>
</dbReference>
<dbReference type="InterPro" id="IPR001633">
    <property type="entry name" value="EAL_dom"/>
</dbReference>
<evidence type="ECO:0000259" key="2">
    <source>
        <dbReference type="PROSITE" id="PS50883"/>
    </source>
</evidence>
<sequence length="241" mass="27317">MNVVLEKEAPFPVFQPLVHLTTGQFFGYEALLRSATHRTPEALFRKARAEGSLYELDTLSMKKAIESYFTRVTFLDHAPLLFVNVFPSTLLNPAFLSFITEGCLFRLWSGRIVLEINETNEEDKMWEIRVLGQKIRELRQHGFLIALDDVGSGAASLKKIVEYEPDIVKLDRYFGKQLSSIPNKQKLVSLFVQYCQDHTQLVLEGIEEPEDLAVALALGVPVGQGFLLGHPEPLQATQQRR</sequence>
<dbReference type="InterPro" id="IPR000595">
    <property type="entry name" value="cNMP-bd_dom"/>
</dbReference>
<name>C0ZE31_BREBN</name>
<keyword evidence="4" id="KW-1185">Reference proteome</keyword>
<dbReference type="CDD" id="cd01948">
    <property type="entry name" value="EAL"/>
    <property type="match status" value="1"/>
</dbReference>
<gene>
    <name evidence="3" type="ordered locus">BBR47_30630</name>
</gene>
<dbReference type="SMART" id="SM00052">
    <property type="entry name" value="EAL"/>
    <property type="match status" value="1"/>
</dbReference>
<dbReference type="PROSITE" id="PS50883">
    <property type="entry name" value="EAL"/>
    <property type="match status" value="1"/>
</dbReference>
<dbReference type="AlphaFoldDB" id="C0ZE31"/>
<dbReference type="Proteomes" id="UP000001877">
    <property type="component" value="Chromosome"/>
</dbReference>
<dbReference type="eggNOG" id="COG2200">
    <property type="taxonomic scope" value="Bacteria"/>
</dbReference>
<proteinExistence type="predicted"/>
<dbReference type="KEGG" id="bbe:BBR47_30630"/>
<evidence type="ECO:0000259" key="1">
    <source>
        <dbReference type="PROSITE" id="PS50042"/>
    </source>
</evidence>
<feature type="domain" description="EAL" evidence="2">
    <location>
        <begin position="1"/>
        <end position="241"/>
    </location>
</feature>
<protein>
    <recommendedName>
        <fullName evidence="5">EAL domain-containing protein</fullName>
    </recommendedName>
</protein>
<reference evidence="3 4" key="1">
    <citation type="submission" date="2005-03" db="EMBL/GenBank/DDBJ databases">
        <title>Brevibacillus brevis strain 47, complete genome.</title>
        <authorList>
            <person name="Hosoyama A."/>
            <person name="Yamada R."/>
            <person name="Hongo Y."/>
            <person name="Terui Y."/>
            <person name="Ankai A."/>
            <person name="Masuyama W."/>
            <person name="Sekiguchi M."/>
            <person name="Takeda T."/>
            <person name="Asano K."/>
            <person name="Ohji S."/>
            <person name="Ichikawa N."/>
            <person name="Narita S."/>
            <person name="Aoki N."/>
            <person name="Miura H."/>
            <person name="Matsushita S."/>
            <person name="Sekigawa T."/>
            <person name="Yamagata H."/>
            <person name="Yoshikawa H."/>
            <person name="Udaka S."/>
            <person name="Tanikawa S."/>
            <person name="Fujita N."/>
        </authorList>
    </citation>
    <scope>NUCLEOTIDE SEQUENCE [LARGE SCALE GENOMIC DNA]</scope>
    <source>
        <strain evidence="4">47 / JCM 6285 / NBRC 100599</strain>
    </source>
</reference>
<dbReference type="STRING" id="358681.BBR47_30630"/>
<evidence type="ECO:0008006" key="5">
    <source>
        <dbReference type="Google" id="ProtNLM"/>
    </source>
</evidence>
<dbReference type="PANTHER" id="PTHR33121">
    <property type="entry name" value="CYCLIC DI-GMP PHOSPHODIESTERASE PDEF"/>
    <property type="match status" value="1"/>
</dbReference>
<dbReference type="PANTHER" id="PTHR33121:SF76">
    <property type="entry name" value="SIGNALING PROTEIN"/>
    <property type="match status" value="1"/>
</dbReference>
<feature type="domain" description="Cyclic nucleotide-binding" evidence="1">
    <location>
        <begin position="1"/>
        <end position="65"/>
    </location>
</feature>
<dbReference type="HOGENOM" id="CLU_000445_70_50_9"/>